<gene>
    <name evidence="2" type="ORF">KIN_25180</name>
</gene>
<feature type="transmembrane region" description="Helical" evidence="1">
    <location>
        <begin position="106"/>
        <end position="124"/>
    </location>
</feature>
<dbReference type="Proteomes" id="UP000436822">
    <property type="component" value="Unassembled WGS sequence"/>
</dbReference>
<reference evidence="2 3" key="1">
    <citation type="submission" date="2019-12" db="EMBL/GenBank/DDBJ databases">
        <title>Litoreibacter badius sp. nov., a novel bacteriochlorophyll a-containing bacterium in the genus Litoreibacter.</title>
        <authorList>
            <person name="Kanamuro M."/>
            <person name="Takabe Y."/>
            <person name="Mori K."/>
            <person name="Takaichi S."/>
            <person name="Hanada S."/>
        </authorList>
    </citation>
    <scope>NUCLEOTIDE SEQUENCE [LARGE SCALE GENOMIC DNA]</scope>
    <source>
        <strain evidence="2 3">K6</strain>
    </source>
</reference>
<keyword evidence="1" id="KW-0812">Transmembrane</keyword>
<evidence type="ECO:0000313" key="2">
    <source>
        <dbReference type="EMBL" id="GFE65444.1"/>
    </source>
</evidence>
<dbReference type="RefSeq" id="WP_159807387.1">
    <property type="nucleotide sequence ID" value="NZ_BLJE01000002.1"/>
</dbReference>
<protein>
    <submittedName>
        <fullName evidence="2">Uncharacterized protein</fullName>
    </submittedName>
</protein>
<sequence>MTALTQFERLETTGLWRESPEAQRRDVIVSFGKASLIIRDRTDTALTHWSLPAIERINPGQRPAMFEPGAESGETLELDDDTMITAIEKVRKTIARKKPRHGRVRLAILVSILSAIAALGVFWLPDALIRHTVSVVPDSTRLSIGNTLLDHLTRLTGETCRAGLGPAALSRLKARTLGDGLASSGSGAQARRLFVVPGGPQPTLSLPGQIIVLNQTLVEDYDTPAVAAGFILAATDPSTRVDPLRTLLDHAGLRATFGLLTTGHLDQAVLSDYAQVLLTQEAQDVDPESLLARFEAARIASSPYAYAKDITGEATLTLIEADPMRGQPAPRLLSDGDWISLQSICGE</sequence>
<dbReference type="EMBL" id="BLJE01000002">
    <property type="protein sequence ID" value="GFE65444.1"/>
    <property type="molecule type" value="Genomic_DNA"/>
</dbReference>
<keyword evidence="1" id="KW-1133">Transmembrane helix</keyword>
<keyword evidence="1" id="KW-0472">Membrane</keyword>
<comment type="caution">
    <text evidence="2">The sequence shown here is derived from an EMBL/GenBank/DDBJ whole genome shotgun (WGS) entry which is preliminary data.</text>
</comment>
<dbReference type="AlphaFoldDB" id="A0A6N6JH49"/>
<evidence type="ECO:0000256" key="1">
    <source>
        <dbReference type="SAM" id="Phobius"/>
    </source>
</evidence>
<proteinExistence type="predicted"/>
<evidence type="ECO:0000313" key="3">
    <source>
        <dbReference type="Proteomes" id="UP000436822"/>
    </source>
</evidence>
<dbReference type="OrthoDB" id="7822309at2"/>
<keyword evidence="3" id="KW-1185">Reference proteome</keyword>
<organism evidence="2 3">
    <name type="scientific">Litoreibacter roseus</name>
    <dbReference type="NCBI Taxonomy" id="2601869"/>
    <lineage>
        <taxon>Bacteria</taxon>
        <taxon>Pseudomonadati</taxon>
        <taxon>Pseudomonadota</taxon>
        <taxon>Alphaproteobacteria</taxon>
        <taxon>Rhodobacterales</taxon>
        <taxon>Roseobacteraceae</taxon>
        <taxon>Litoreibacter</taxon>
    </lineage>
</organism>
<name>A0A6N6JH49_9RHOB</name>
<accession>A0A6N6JH49</accession>